<dbReference type="EC" id="2.7.10.1" evidence="1"/>
<evidence type="ECO:0000256" key="3">
    <source>
        <dbReference type="ARBA" id="ARBA00022777"/>
    </source>
</evidence>
<feature type="region of interest" description="Disordered" evidence="5">
    <location>
        <begin position="461"/>
        <end position="486"/>
    </location>
</feature>
<feature type="transmembrane region" description="Helical" evidence="6">
    <location>
        <begin position="428"/>
        <end position="452"/>
    </location>
</feature>
<comment type="caution">
    <text evidence="7">The sequence shown here is derived from an EMBL/GenBank/DDBJ whole genome shotgun (WGS) entry which is preliminary data.</text>
</comment>
<feature type="compositionally biased region" description="Basic residues" evidence="5">
    <location>
        <begin position="542"/>
        <end position="557"/>
    </location>
</feature>
<keyword evidence="6" id="KW-1133">Transmembrane helix</keyword>
<dbReference type="InterPro" id="IPR044912">
    <property type="entry name" value="Egfr_JX_dom"/>
</dbReference>
<proteinExistence type="predicted"/>
<feature type="compositionally biased region" description="Low complexity" evidence="5">
    <location>
        <begin position="246"/>
        <end position="258"/>
    </location>
</feature>
<dbReference type="Gene3D" id="6.10.250.2930">
    <property type="match status" value="1"/>
</dbReference>
<dbReference type="EMBL" id="JAOYFB010000038">
    <property type="protein sequence ID" value="KAK4026204.1"/>
    <property type="molecule type" value="Genomic_DNA"/>
</dbReference>
<evidence type="ECO:0000256" key="1">
    <source>
        <dbReference type="ARBA" id="ARBA00011902"/>
    </source>
</evidence>
<evidence type="ECO:0000313" key="8">
    <source>
        <dbReference type="Proteomes" id="UP001234178"/>
    </source>
</evidence>
<keyword evidence="6" id="KW-0812">Transmembrane</keyword>
<keyword evidence="8" id="KW-1185">Reference proteome</keyword>
<gene>
    <name evidence="7" type="ORF">OUZ56_015221</name>
</gene>
<evidence type="ECO:0000256" key="5">
    <source>
        <dbReference type="SAM" id="MobiDB-lite"/>
    </source>
</evidence>
<feature type="region of interest" description="Disordered" evidence="5">
    <location>
        <begin position="534"/>
        <end position="637"/>
    </location>
</feature>
<keyword evidence="3" id="KW-0418">Kinase</keyword>
<reference evidence="7 8" key="1">
    <citation type="journal article" date="2023" name="Nucleic Acids Res.">
        <title>The hologenome of Daphnia magna reveals possible DNA methylation and microbiome-mediated evolution of the host genome.</title>
        <authorList>
            <person name="Chaturvedi A."/>
            <person name="Li X."/>
            <person name="Dhandapani V."/>
            <person name="Marshall H."/>
            <person name="Kissane S."/>
            <person name="Cuenca-Cambronero M."/>
            <person name="Asole G."/>
            <person name="Calvet F."/>
            <person name="Ruiz-Romero M."/>
            <person name="Marangio P."/>
            <person name="Guigo R."/>
            <person name="Rago D."/>
            <person name="Mirbahai L."/>
            <person name="Eastwood N."/>
            <person name="Colbourne J.K."/>
            <person name="Zhou J."/>
            <person name="Mallon E."/>
            <person name="Orsini L."/>
        </authorList>
    </citation>
    <scope>NUCLEOTIDE SEQUENCE [LARGE SCALE GENOMIC DNA]</scope>
    <source>
        <strain evidence="7">LRV0_1</strain>
    </source>
</reference>
<name>A0ABR0AM61_9CRUS</name>
<evidence type="ECO:0000256" key="6">
    <source>
        <dbReference type="SAM" id="Phobius"/>
    </source>
</evidence>
<feature type="compositionally biased region" description="Basic residues" evidence="5">
    <location>
        <begin position="607"/>
        <end position="616"/>
    </location>
</feature>
<sequence length="822" mass="91450">MGHKIRTHLPLLKYPALHPPDNFKLNFLLNYGSFLLPAKWRNNTTALKFKRGEQLSRQPVIKRLRSPPSLAALIEFTHALWLYRQDFTIDYDGSSVSLARSIRANAHVSNIQIYVIFRQVYTKIVFAGDGGNSVDGTRNGSVMNPFIFLLFRVGLVAVGWFASSAETAPVLPSSLDVELVDIVAVDGDEIVQSSMITPFPSGNGGLLPDEPNFFWSGSGDDPDAGMTYWITTTIYKTAVVTMTPSTPKPTIATTSPTITPTPPMKESSSPPITWPVEAFQPRNWIRTIIRSDMNETSPRFHQLIQSRLGRMYSDLLQQRNVTNVIGIGAPLAHVIIHNITRRSGDIDVIYSLSTWHHQIPMDGSITSRLVEPYLAVAAVRRVDVTRQLCHRQANDTQEMSLCLSVVNQAEPFSRAEETSVATTASTGYQYWIVGVIVGVLLIVIVIVVFIYFTGRKKKEKKRNNKRDVAVGELSPPNVPQSESVGDSRSKAVRISKNIVSKLVASPFPVIVRCLDIQENVHVFQLVAKGSTEVEEDPDPWVRKARSTSKKQRKHKLRPQTAPERNAHRQSSSSLSAILSGSTSSTSSSLDRMEYRLSREEPVQPSRGARRLKRKRTAKTDVLSPERAKHKKELKTKTTDASILKTRRWITTSVEMETQEVMADFSDCPDTPDDVSHEVELILTTDDLGWQPGSLIPSCVTAGVFGKISSAPVVLESAGHTGVDGRQAMKPRRAWSTPDHVQLNGQSKNVENIVPIHYESSNIESSDDHSIAGRQQAIHLKHPALHIHSISYPTWPSLSDTDPAIELIRTIKDELKKFEPKVS</sequence>
<feature type="compositionally biased region" description="Low complexity" evidence="5">
    <location>
        <begin position="570"/>
        <end position="589"/>
    </location>
</feature>
<feature type="region of interest" description="Disordered" evidence="5">
    <location>
        <begin position="246"/>
        <end position="272"/>
    </location>
</feature>
<feature type="compositionally biased region" description="Basic and acidic residues" evidence="5">
    <location>
        <begin position="590"/>
        <end position="601"/>
    </location>
</feature>
<dbReference type="Proteomes" id="UP001234178">
    <property type="component" value="Unassembled WGS sequence"/>
</dbReference>
<protein>
    <recommendedName>
        <fullName evidence="1">receptor protein-tyrosine kinase</fullName>
        <ecNumber evidence="1">2.7.10.1</ecNumber>
    </recommendedName>
</protein>
<evidence type="ECO:0000313" key="7">
    <source>
        <dbReference type="EMBL" id="KAK4026204.1"/>
    </source>
</evidence>
<keyword evidence="4" id="KW-0829">Tyrosine-protein kinase</keyword>
<accession>A0ABR0AM61</accession>
<organism evidence="7 8">
    <name type="scientific">Daphnia magna</name>
    <dbReference type="NCBI Taxonomy" id="35525"/>
    <lineage>
        <taxon>Eukaryota</taxon>
        <taxon>Metazoa</taxon>
        <taxon>Ecdysozoa</taxon>
        <taxon>Arthropoda</taxon>
        <taxon>Crustacea</taxon>
        <taxon>Branchiopoda</taxon>
        <taxon>Diplostraca</taxon>
        <taxon>Cladocera</taxon>
        <taxon>Anomopoda</taxon>
        <taxon>Daphniidae</taxon>
        <taxon>Daphnia</taxon>
    </lineage>
</organism>
<keyword evidence="6" id="KW-0472">Membrane</keyword>
<keyword evidence="2" id="KW-0808">Transferase</keyword>
<evidence type="ECO:0000256" key="4">
    <source>
        <dbReference type="ARBA" id="ARBA00023137"/>
    </source>
</evidence>
<evidence type="ECO:0000256" key="2">
    <source>
        <dbReference type="ARBA" id="ARBA00022679"/>
    </source>
</evidence>